<sequence>MTIEDVARHCDGEKWFQLYVVHFELAKQLIKRAPAAGYATLIITVDVAVNGYQERDIRNQFCLPLRYRSAVLLDGCLHPSWLLRFLRNGMPHLLKEDIERTLVHIGSPSVRELTPNFVHNGTVGR</sequence>
<dbReference type="InterPro" id="IPR037396">
    <property type="entry name" value="FMN_HAD"/>
</dbReference>
<evidence type="ECO:0000313" key="7">
    <source>
        <dbReference type="Proteomes" id="UP000019202"/>
    </source>
</evidence>
<dbReference type="AlphaFoldDB" id="W1J418"/>
<evidence type="ECO:0000256" key="3">
    <source>
        <dbReference type="ARBA" id="ARBA00022643"/>
    </source>
</evidence>
<dbReference type="PANTHER" id="PTHR10578">
    <property type="entry name" value="S -2-HYDROXY-ACID OXIDASE-RELATED"/>
    <property type="match status" value="1"/>
</dbReference>
<dbReference type="GO" id="GO:0009060">
    <property type="term" value="P:aerobic respiration"/>
    <property type="evidence" value="ECO:0007669"/>
    <property type="project" value="TreeGrafter"/>
</dbReference>
<feature type="domain" description="FMN hydroxy acid dehydrogenase" evidence="5">
    <location>
        <begin position="1"/>
        <end position="125"/>
    </location>
</feature>
<evidence type="ECO:0000313" key="6">
    <source>
        <dbReference type="EMBL" id="CDL84601.1"/>
    </source>
</evidence>
<comment type="caution">
    <text evidence="6">The sequence shown here is derived from an EMBL/GenBank/DDBJ whole genome shotgun (WGS) entry which is preliminary data.</text>
</comment>
<dbReference type="Proteomes" id="UP000019202">
    <property type="component" value="Unassembled WGS sequence"/>
</dbReference>
<evidence type="ECO:0000259" key="5">
    <source>
        <dbReference type="PROSITE" id="PS51349"/>
    </source>
</evidence>
<evidence type="ECO:0000256" key="1">
    <source>
        <dbReference type="ARBA" id="ARBA00001917"/>
    </source>
</evidence>
<dbReference type="PANTHER" id="PTHR10578:SF107">
    <property type="entry name" value="2-HYDROXYACID OXIDASE 1"/>
    <property type="match status" value="1"/>
</dbReference>
<keyword evidence="4" id="KW-0560">Oxidoreductase</keyword>
<keyword evidence="7" id="KW-1185">Reference proteome</keyword>
<keyword evidence="3" id="KW-0288">FMN</keyword>
<reference evidence="6" key="1">
    <citation type="submission" date="2013-11" db="EMBL/GenBank/DDBJ databases">
        <title>Draft genome sequence and annotation of the entomopathogenic bacteria, Xenorhabdus cabanillasi strain JM26 and Xenorhabdus szentirmai strain DSM 16338.</title>
        <authorList>
            <person name="Gualtieri M."/>
            <person name="Ogier J.C."/>
            <person name="Pages S."/>
            <person name="Givaudan A."/>
            <person name="Gaudriault S."/>
        </authorList>
    </citation>
    <scope>NUCLEOTIDE SEQUENCE [LARGE SCALE GENOMIC DNA]</scope>
    <source>
        <strain evidence="6">DSM 16338</strain>
    </source>
</reference>
<organism evidence="6 7">
    <name type="scientific">Xenorhabdus szentirmaii DSM 16338</name>
    <dbReference type="NCBI Taxonomy" id="1427518"/>
    <lineage>
        <taxon>Bacteria</taxon>
        <taxon>Pseudomonadati</taxon>
        <taxon>Pseudomonadota</taxon>
        <taxon>Gammaproteobacteria</taxon>
        <taxon>Enterobacterales</taxon>
        <taxon>Morganellaceae</taxon>
        <taxon>Xenorhabdus</taxon>
    </lineage>
</organism>
<dbReference type="InterPro" id="IPR013785">
    <property type="entry name" value="Aldolase_TIM"/>
</dbReference>
<dbReference type="InterPro" id="IPR000262">
    <property type="entry name" value="FMN-dep_DH"/>
</dbReference>
<dbReference type="EMBL" id="CBXF010000110">
    <property type="protein sequence ID" value="CDL84601.1"/>
    <property type="molecule type" value="Genomic_DNA"/>
</dbReference>
<comment type="cofactor">
    <cofactor evidence="1">
        <name>FMN</name>
        <dbReference type="ChEBI" id="CHEBI:58210"/>
    </cofactor>
</comment>
<dbReference type="PROSITE" id="PS51349">
    <property type="entry name" value="FMN_HYDROXY_ACID_DH_2"/>
    <property type="match status" value="1"/>
</dbReference>
<dbReference type="Pfam" id="PF01070">
    <property type="entry name" value="FMN_dh"/>
    <property type="match status" value="1"/>
</dbReference>
<evidence type="ECO:0000256" key="4">
    <source>
        <dbReference type="ARBA" id="ARBA00023002"/>
    </source>
</evidence>
<proteinExistence type="predicted"/>
<evidence type="ECO:0000256" key="2">
    <source>
        <dbReference type="ARBA" id="ARBA00022630"/>
    </source>
</evidence>
<name>W1J418_9GAMM</name>
<dbReference type="GO" id="GO:0004459">
    <property type="term" value="F:L-lactate dehydrogenase (NAD+) activity"/>
    <property type="evidence" value="ECO:0007669"/>
    <property type="project" value="TreeGrafter"/>
</dbReference>
<dbReference type="SUPFAM" id="SSF51395">
    <property type="entry name" value="FMN-linked oxidoreductases"/>
    <property type="match status" value="1"/>
</dbReference>
<dbReference type="GO" id="GO:0005886">
    <property type="term" value="C:plasma membrane"/>
    <property type="evidence" value="ECO:0007669"/>
    <property type="project" value="TreeGrafter"/>
</dbReference>
<protein>
    <recommendedName>
        <fullName evidence="5">FMN hydroxy acid dehydrogenase domain-containing protein</fullName>
    </recommendedName>
</protein>
<keyword evidence="2" id="KW-0285">Flavoprotein</keyword>
<gene>
    <name evidence="6" type="ORF">XSR1_50014</name>
</gene>
<dbReference type="STRING" id="1427518.XSR1_50014"/>
<dbReference type="Gene3D" id="3.20.20.70">
    <property type="entry name" value="Aldolase class I"/>
    <property type="match status" value="1"/>
</dbReference>
<accession>W1J418</accession>